<dbReference type="AlphaFoldDB" id="A0A7J7JJ00"/>
<dbReference type="GO" id="GO:0070740">
    <property type="term" value="F:tubulin-glutamic acid ligase activity"/>
    <property type="evidence" value="ECO:0007669"/>
    <property type="project" value="TreeGrafter"/>
</dbReference>
<feature type="region of interest" description="Disordered" evidence="8">
    <location>
        <begin position="447"/>
        <end position="480"/>
    </location>
</feature>
<comment type="caution">
    <text evidence="9">The sequence shown here is derived from an EMBL/GenBank/DDBJ whole genome shotgun (WGS) entry which is preliminary data.</text>
</comment>
<keyword evidence="10" id="KW-1185">Reference proteome</keyword>
<dbReference type="GO" id="GO:0005874">
    <property type="term" value="C:microtubule"/>
    <property type="evidence" value="ECO:0007669"/>
    <property type="project" value="UniProtKB-KW"/>
</dbReference>
<proteinExistence type="inferred from homology"/>
<comment type="similarity">
    <text evidence="1">Belongs to the tubulin--tyrosine ligase family.</text>
</comment>
<dbReference type="Proteomes" id="UP000593567">
    <property type="component" value="Unassembled WGS sequence"/>
</dbReference>
<evidence type="ECO:0000256" key="7">
    <source>
        <dbReference type="ARBA" id="ARBA00049274"/>
    </source>
</evidence>
<evidence type="ECO:0000313" key="10">
    <source>
        <dbReference type="Proteomes" id="UP000593567"/>
    </source>
</evidence>
<feature type="compositionally biased region" description="Low complexity" evidence="8">
    <location>
        <begin position="464"/>
        <end position="480"/>
    </location>
</feature>
<dbReference type="PANTHER" id="PTHR12241:SF145">
    <property type="entry name" value="TUBULIN POLYGLUTAMYLASE TTLL5"/>
    <property type="match status" value="1"/>
</dbReference>
<evidence type="ECO:0000256" key="8">
    <source>
        <dbReference type="SAM" id="MobiDB-lite"/>
    </source>
</evidence>
<dbReference type="FunFam" id="3.30.470.20:FF:000009">
    <property type="entry name" value="tubulin polyglutamylase TTLL5 isoform X1"/>
    <property type="match status" value="1"/>
</dbReference>
<gene>
    <name evidence="9" type="ORF">EB796_015611</name>
</gene>
<dbReference type="EMBL" id="VXIV02002355">
    <property type="protein sequence ID" value="KAF6026075.1"/>
    <property type="molecule type" value="Genomic_DNA"/>
</dbReference>
<dbReference type="GO" id="GO:0005524">
    <property type="term" value="F:ATP binding"/>
    <property type="evidence" value="ECO:0007669"/>
    <property type="project" value="UniProtKB-KW"/>
</dbReference>
<keyword evidence="4" id="KW-0547">Nucleotide-binding</keyword>
<dbReference type="Gene3D" id="3.30.470.20">
    <property type="entry name" value="ATP-grasp fold, B domain"/>
    <property type="match status" value="1"/>
</dbReference>
<keyword evidence="5" id="KW-0067">ATP-binding</keyword>
<evidence type="ECO:0000256" key="2">
    <source>
        <dbReference type="ARBA" id="ARBA00022598"/>
    </source>
</evidence>
<feature type="region of interest" description="Disordered" evidence="8">
    <location>
        <begin position="1"/>
        <end position="54"/>
    </location>
</feature>
<dbReference type="PANTHER" id="PTHR12241">
    <property type="entry name" value="TUBULIN POLYGLUTAMYLASE"/>
    <property type="match status" value="1"/>
</dbReference>
<comment type="catalytic activity">
    <reaction evidence="7">
        <text>L-glutamyl-[protein] + L-glutamate + ATP = gamma-L-glutamyl-L-glutamyl-[protein] + ADP + phosphate + H(+)</text>
        <dbReference type="Rhea" id="RHEA:60144"/>
        <dbReference type="Rhea" id="RHEA-COMP:10208"/>
        <dbReference type="Rhea" id="RHEA-COMP:15517"/>
        <dbReference type="ChEBI" id="CHEBI:15378"/>
        <dbReference type="ChEBI" id="CHEBI:29973"/>
        <dbReference type="ChEBI" id="CHEBI:29985"/>
        <dbReference type="ChEBI" id="CHEBI:30616"/>
        <dbReference type="ChEBI" id="CHEBI:43474"/>
        <dbReference type="ChEBI" id="CHEBI:143622"/>
        <dbReference type="ChEBI" id="CHEBI:456216"/>
    </reaction>
    <physiologicalReaction direction="left-to-right" evidence="7">
        <dbReference type="Rhea" id="RHEA:60145"/>
    </physiologicalReaction>
</comment>
<organism evidence="9 10">
    <name type="scientific">Bugula neritina</name>
    <name type="common">Brown bryozoan</name>
    <name type="synonym">Sertularia neritina</name>
    <dbReference type="NCBI Taxonomy" id="10212"/>
    <lineage>
        <taxon>Eukaryota</taxon>
        <taxon>Metazoa</taxon>
        <taxon>Spiralia</taxon>
        <taxon>Lophotrochozoa</taxon>
        <taxon>Bryozoa</taxon>
        <taxon>Gymnolaemata</taxon>
        <taxon>Cheilostomatida</taxon>
        <taxon>Flustrina</taxon>
        <taxon>Buguloidea</taxon>
        <taxon>Bugulidae</taxon>
        <taxon>Bugula</taxon>
    </lineage>
</organism>
<feature type="compositionally biased region" description="Acidic residues" evidence="8">
    <location>
        <begin position="33"/>
        <end position="42"/>
    </location>
</feature>
<dbReference type="InterPro" id="IPR004344">
    <property type="entry name" value="TTL/TTLL_fam"/>
</dbReference>
<evidence type="ECO:0000256" key="1">
    <source>
        <dbReference type="ARBA" id="ARBA00006820"/>
    </source>
</evidence>
<accession>A0A7J7JJ00</accession>
<reference evidence="9" key="1">
    <citation type="submission" date="2020-06" db="EMBL/GenBank/DDBJ databases">
        <title>Draft genome of Bugula neritina, a colonial animal packing powerful symbionts and potential medicines.</title>
        <authorList>
            <person name="Rayko M."/>
        </authorList>
    </citation>
    <scope>NUCLEOTIDE SEQUENCE [LARGE SCALE GENOMIC DNA]</scope>
    <source>
        <strain evidence="9">Kwan_BN1</strain>
    </source>
</reference>
<dbReference type="GO" id="GO:0000226">
    <property type="term" value="P:microtubule cytoskeleton organization"/>
    <property type="evidence" value="ECO:0007669"/>
    <property type="project" value="TreeGrafter"/>
</dbReference>
<dbReference type="GO" id="GO:0036064">
    <property type="term" value="C:ciliary basal body"/>
    <property type="evidence" value="ECO:0007669"/>
    <property type="project" value="TreeGrafter"/>
</dbReference>
<dbReference type="Pfam" id="PF03133">
    <property type="entry name" value="TTL"/>
    <property type="match status" value="1"/>
</dbReference>
<dbReference type="OrthoDB" id="2016263at2759"/>
<keyword evidence="2" id="KW-0436">Ligase</keyword>
<dbReference type="SUPFAM" id="SSF56059">
    <property type="entry name" value="Glutathione synthetase ATP-binding domain-like"/>
    <property type="match status" value="1"/>
</dbReference>
<name>A0A7J7JJ00_BUGNE</name>
<protein>
    <recommendedName>
        <fullName evidence="6">Tubulin--tyrosine ligase-like protein 5</fullName>
    </recommendedName>
</protein>
<evidence type="ECO:0000256" key="6">
    <source>
        <dbReference type="ARBA" id="ARBA00041448"/>
    </source>
</evidence>
<evidence type="ECO:0000313" key="9">
    <source>
        <dbReference type="EMBL" id="KAF6026075.1"/>
    </source>
</evidence>
<dbReference type="PROSITE" id="PS51221">
    <property type="entry name" value="TTL"/>
    <property type="match status" value="1"/>
</dbReference>
<sequence>MDSVANDDETTPSAKKEVTSDDDSSSSSSDSDSQSEEHDDLESVSTADTVDQKSKDVAKGKINKMVQWTGYNKKQAILLFKSDAIIKKSSEHRALGDKYHMSFKIYKTECKLVRNTLTCHGFHEAHPNSNEFNLLWTGSHLKPYVLRGLTEFQKVNHFPRSYEITRKDRLYRNVQRMQQIKGFKHFDFVPLSFVCPGEFQDFCSAYLREKGTWIVKPVASSRGRGIFLVNHPDGVPLDETYIVCRYIPKPLLVDGFKFDLRLYVAVTSYDPLVIYLYEEGLSRFATVRYDQKVTKNIKNHCMHLTNYSVNKKSGDFVQNEDPEVEDYGNKWSLGALLRCLRAEGHDSTAIMMRIEDAIIKTLISVETPIATACKMFMPHKGNCFELYGFDVLIDSALRPWVLEVNLSPSLACDSPIDLKIKSHLVADLFSLTGFVLHDPMLRTQSKRNQDLAAKNPIRQQKQIRPGSGRLRGAASGRTSAADGVVPLSQEEARMVRRVKEEYVRRGGWVEYTYNAKSCLRV</sequence>
<keyword evidence="3" id="KW-0493">Microtubule</keyword>
<evidence type="ECO:0000256" key="3">
    <source>
        <dbReference type="ARBA" id="ARBA00022701"/>
    </source>
</evidence>
<evidence type="ECO:0000256" key="5">
    <source>
        <dbReference type="ARBA" id="ARBA00022840"/>
    </source>
</evidence>
<evidence type="ECO:0000256" key="4">
    <source>
        <dbReference type="ARBA" id="ARBA00022741"/>
    </source>
</evidence>
<dbReference type="GO" id="GO:0015631">
    <property type="term" value="F:tubulin binding"/>
    <property type="evidence" value="ECO:0007669"/>
    <property type="project" value="TreeGrafter"/>
</dbReference>
<feature type="compositionally biased region" description="Acidic residues" evidence="8">
    <location>
        <begin position="1"/>
        <end position="10"/>
    </location>
</feature>